<evidence type="ECO:0000313" key="1">
    <source>
        <dbReference type="EMBL" id="AXI80600.1"/>
    </source>
</evidence>
<evidence type="ECO:0000313" key="2">
    <source>
        <dbReference type="Proteomes" id="UP000249340"/>
    </source>
</evidence>
<accession>A0A345T3P5</accession>
<gene>
    <name evidence="1" type="ORF">C7M71_027635</name>
</gene>
<sequence>MSDAAQPTVAEVRAAAEAVKAAIDRHLEAVESRSGENDPAVFAAYEALAAAADAYDEILYDAYDEVTPFEVPGDESAAAYLGPDEPEAVSVLIRRDYVIADPDRLRAQATRLDSGLAAPGAPGTARPAVGSLNAAIGVLFGEYEPDEIASRCEEFGLEEGDSTLWVSAAEPGEPGEWLPEPFDDADPQLLICRFDVSEVFDDELEALDPER</sequence>
<dbReference type="Proteomes" id="UP000249340">
    <property type="component" value="Chromosome"/>
</dbReference>
<protein>
    <submittedName>
        <fullName evidence="1">Uncharacterized protein</fullName>
    </submittedName>
</protein>
<proteinExistence type="predicted"/>
<dbReference type="EMBL" id="CP031264">
    <property type="protein sequence ID" value="AXI80600.1"/>
    <property type="molecule type" value="Genomic_DNA"/>
</dbReference>
<dbReference type="RefSeq" id="WP_111492745.1">
    <property type="nucleotide sequence ID" value="NZ_CP031264.1"/>
</dbReference>
<reference evidence="2" key="1">
    <citation type="submission" date="2018-07" db="EMBL/GenBank/DDBJ databases">
        <title>Streptacidiphilus bronchialis DSM 106435 chromosome.</title>
        <authorList>
            <person name="Batra D."/>
            <person name="Gulvik C.A."/>
        </authorList>
    </citation>
    <scope>NUCLEOTIDE SEQUENCE [LARGE SCALE GENOMIC DNA]</scope>
    <source>
        <strain evidence="2">DSM 106435</strain>
    </source>
</reference>
<name>A0A345T3P5_9ACTN</name>
<dbReference type="AlphaFoldDB" id="A0A345T3P5"/>
<keyword evidence="2" id="KW-1185">Reference proteome</keyword>
<organism evidence="1 2">
    <name type="scientific">Peterkaempfera bronchialis</name>
    <dbReference type="NCBI Taxonomy" id="2126346"/>
    <lineage>
        <taxon>Bacteria</taxon>
        <taxon>Bacillati</taxon>
        <taxon>Actinomycetota</taxon>
        <taxon>Actinomycetes</taxon>
        <taxon>Kitasatosporales</taxon>
        <taxon>Streptomycetaceae</taxon>
        <taxon>Peterkaempfera</taxon>
    </lineage>
</organism>
<dbReference type="OrthoDB" id="5181760at2"/>
<dbReference type="KEGG" id="stri:C7M71_027635"/>